<dbReference type="RefSeq" id="WP_149811042.1">
    <property type="nucleotide sequence ID" value="NZ_VUKA01000001.1"/>
</dbReference>
<sequence length="61" mass="6740">MSQDVPQALLTPAAGRESWRRSRPAYHPEEGSADRSDWLSLLKAAILLLVPVAMLALLLTR</sequence>
<evidence type="ECO:0000256" key="1">
    <source>
        <dbReference type="SAM" id="MobiDB-lite"/>
    </source>
</evidence>
<organism evidence="3 4">
    <name type="scientific">Teichococcus oryzae</name>
    <dbReference type="NCBI Taxonomy" id="1608942"/>
    <lineage>
        <taxon>Bacteria</taxon>
        <taxon>Pseudomonadati</taxon>
        <taxon>Pseudomonadota</taxon>
        <taxon>Alphaproteobacteria</taxon>
        <taxon>Acetobacterales</taxon>
        <taxon>Roseomonadaceae</taxon>
        <taxon>Roseomonas</taxon>
    </lineage>
</organism>
<proteinExistence type="predicted"/>
<name>A0A5B2TN71_9PROT</name>
<protein>
    <submittedName>
        <fullName evidence="3">Uncharacterized protein</fullName>
    </submittedName>
</protein>
<comment type="caution">
    <text evidence="3">The sequence shown here is derived from an EMBL/GenBank/DDBJ whole genome shotgun (WGS) entry which is preliminary data.</text>
</comment>
<dbReference type="Proteomes" id="UP000322110">
    <property type="component" value="Unassembled WGS sequence"/>
</dbReference>
<keyword evidence="2" id="KW-0812">Transmembrane</keyword>
<gene>
    <name evidence="3" type="ORF">F0Q34_05345</name>
</gene>
<evidence type="ECO:0000313" key="4">
    <source>
        <dbReference type="Proteomes" id="UP000322110"/>
    </source>
</evidence>
<keyword evidence="2" id="KW-1133">Transmembrane helix</keyword>
<reference evidence="3 4" key="1">
    <citation type="journal article" date="2015" name="Int. J. Syst. Evol. Microbiol.">
        <title>Roseomonas oryzae sp. nov., isolated from paddy rhizosphere soil.</title>
        <authorList>
            <person name="Ramaprasad E.V."/>
            <person name="Sasikala Ch."/>
            <person name="Ramana Ch.V."/>
        </authorList>
    </citation>
    <scope>NUCLEOTIDE SEQUENCE [LARGE SCALE GENOMIC DNA]</scope>
    <source>
        <strain evidence="3 4">KCTC 42542</strain>
    </source>
</reference>
<keyword evidence="2" id="KW-0472">Membrane</keyword>
<dbReference type="AlphaFoldDB" id="A0A5B2TN71"/>
<feature type="region of interest" description="Disordered" evidence="1">
    <location>
        <begin position="1"/>
        <end position="34"/>
    </location>
</feature>
<feature type="transmembrane region" description="Helical" evidence="2">
    <location>
        <begin position="38"/>
        <end position="59"/>
    </location>
</feature>
<evidence type="ECO:0000313" key="3">
    <source>
        <dbReference type="EMBL" id="KAA2215090.1"/>
    </source>
</evidence>
<dbReference type="OrthoDB" id="9983861at2"/>
<keyword evidence="4" id="KW-1185">Reference proteome</keyword>
<accession>A0A5B2TN71</accession>
<dbReference type="EMBL" id="VUKA01000001">
    <property type="protein sequence ID" value="KAA2215090.1"/>
    <property type="molecule type" value="Genomic_DNA"/>
</dbReference>
<evidence type="ECO:0000256" key="2">
    <source>
        <dbReference type="SAM" id="Phobius"/>
    </source>
</evidence>